<evidence type="ECO:0000313" key="2">
    <source>
        <dbReference type="EMBL" id="TFE66232.1"/>
    </source>
</evidence>
<keyword evidence="3" id="KW-1185">Reference proteome</keyword>
<organism evidence="2 3">
    <name type="scientific">Methylacidiphilum caldifontis</name>
    <dbReference type="NCBI Taxonomy" id="2795386"/>
    <lineage>
        <taxon>Bacteria</taxon>
        <taxon>Pseudomonadati</taxon>
        <taxon>Verrucomicrobiota</taxon>
        <taxon>Methylacidiphilae</taxon>
        <taxon>Methylacidiphilales</taxon>
        <taxon>Methylacidiphilaceae</taxon>
        <taxon>Methylacidiphilum (ex Ratnadevi et al. 2023)</taxon>
    </lineage>
</organism>
<accession>A0A4Y8P871</accession>
<sequence>MPTWGQRRKIKDLAGHSHNNTRPFFMKQRVNRLVLCTFLSILLNFTLFYSLKAKEITEEADLNPLLAESGWADRSLKWMIESGESNHFIRPDWMDTEILEFLKNEQSLSLIQNDLLRGDGLLADALIEGFHQLRVGSDMAKKEVLELAYEGKSKLWIPLLSSPQALWPLRNYLLNIPQSYPSVLFALKDWEKKASEALPDLVMETLLKAIDVKPSKVKNLEENWEIARRLSRIGNDGRGAYFLASSYMGNEETFYNSFWEKAWEKVRKDPVLSHEYAYRLERNKKSWDVLVKAFKEALHSYEGKDFFIHYLVGRTEIRQQLKGRPLWLWEALMGKKTAFRIDFAEEAYKRFLIALEKNPKLVDFILWHLSRPAEAASEASKEALAQGLCKEEPLCNMAMEWIWEAGPKWEGELQMSSSWNLCDQTKHLSPSSLRKAYQNGQLKRSDLFAIGDVLGNYLIRSDEAWADLIYSKTGKIPVIEKFFPLLIQYSPECALAWLESLANNDQEAFEAFGRWINNQPEHKVSTEQYDLWLNKAGDQLKEAIEKRGPVLGDEAQYFIDSFVKWAMGTGWEYIINRLWFETIIPEKLRKLIKSKWLSDREGFWKWYRGICALPSAKTAIERVTNSLVAGKDMELILQGIGSWNYELADICASNWDTIWEDVEKRDYILNAIIHCDGLSELNNILVFATENTLERPEEKVIAQKIAVVSGRSPTEDIRETIAQDPVVIRSLLNHWLESPQFAEHWKRSVFLIIKYGGQAPIIAQWMLPRKEAIEIWTDSLAETMRENPFLLQAIITHISKSIGGEISWAKEVRRIEEMIMDAILSDRIFWENLLIDKTGGIENEAQKILYALP</sequence>
<proteinExistence type="predicted"/>
<feature type="transmembrane region" description="Helical" evidence="1">
    <location>
        <begin position="32"/>
        <end position="51"/>
    </location>
</feature>
<gene>
    <name evidence="2" type="ORF">A7Q10_02405</name>
</gene>
<name>A0A4Y8P871_9BACT</name>
<dbReference type="AlphaFoldDB" id="A0A4Y8P871"/>
<protein>
    <submittedName>
        <fullName evidence="2">Uncharacterized protein</fullName>
    </submittedName>
</protein>
<keyword evidence="1" id="KW-0472">Membrane</keyword>
<keyword evidence="1" id="KW-1133">Transmembrane helix</keyword>
<dbReference type="EMBL" id="LXQC01000187">
    <property type="protein sequence ID" value="TFE66232.1"/>
    <property type="molecule type" value="Genomic_DNA"/>
</dbReference>
<reference evidence="2 3" key="1">
    <citation type="submission" date="2016-05" db="EMBL/GenBank/DDBJ databases">
        <title>Diversity and Homogeneity among Thermoacidophilic Verrucomicrobia Methanotrophs Linked with Geographical Origin.</title>
        <authorList>
            <person name="Erikstad H.-A."/>
            <person name="Smestad N.B."/>
            <person name="Ceballos R.M."/>
            <person name="Birkeland N.-K."/>
        </authorList>
    </citation>
    <scope>NUCLEOTIDE SEQUENCE [LARGE SCALE GENOMIC DNA]</scope>
    <source>
        <strain evidence="2 3">Phi</strain>
    </source>
</reference>
<comment type="caution">
    <text evidence="2">The sequence shown here is derived from an EMBL/GenBank/DDBJ whole genome shotgun (WGS) entry which is preliminary data.</text>
</comment>
<keyword evidence="1" id="KW-0812">Transmembrane</keyword>
<evidence type="ECO:0000256" key="1">
    <source>
        <dbReference type="SAM" id="Phobius"/>
    </source>
</evidence>
<dbReference type="Proteomes" id="UP000297713">
    <property type="component" value="Unassembled WGS sequence"/>
</dbReference>
<evidence type="ECO:0000313" key="3">
    <source>
        <dbReference type="Proteomes" id="UP000297713"/>
    </source>
</evidence>